<evidence type="ECO:0000313" key="3">
    <source>
        <dbReference type="Proteomes" id="UP000316079"/>
    </source>
</evidence>
<keyword evidence="3" id="KW-1185">Reference proteome</keyword>
<gene>
    <name evidence="2" type="ORF">DNTS_024106</name>
</gene>
<evidence type="ECO:0000256" key="1">
    <source>
        <dbReference type="SAM" id="MobiDB-lite"/>
    </source>
</evidence>
<sequence>MCGRSRVSHSQQNEHSNCGLSAERGNLLLHKEWHLGFQDSFVTSGVFTVSELVRVSQKIETLAKCSSQLKRFSAVRINRTRTTVQVVVQSLQSLAREAVRLRWRVTERSTIHTCLSIPANNSRSKPPVSTRWSLLIKGALITLLRDLILSKGEEKSVQWGSGKEPTRVSPHCLPSEALKVLAKAKTASGENKHLGATASWRLDKDGKVESQGSAASELLAYDAGPHLMPDSHSLAHSQAQAARQRGPGAGTPGNPWVKARCWHTPFSHMTEQGERMNYGKGDTAEQHQWGYAHQTCQHCAKACQWAVPSAVNDYSVAVSNVNTEIADDPLQPEALMTEHSEAVLAPMAG</sequence>
<accession>A0A553R973</accession>
<organism evidence="2 3">
    <name type="scientific">Danionella cerebrum</name>
    <dbReference type="NCBI Taxonomy" id="2873325"/>
    <lineage>
        <taxon>Eukaryota</taxon>
        <taxon>Metazoa</taxon>
        <taxon>Chordata</taxon>
        <taxon>Craniata</taxon>
        <taxon>Vertebrata</taxon>
        <taxon>Euteleostomi</taxon>
        <taxon>Actinopterygii</taxon>
        <taxon>Neopterygii</taxon>
        <taxon>Teleostei</taxon>
        <taxon>Ostariophysi</taxon>
        <taxon>Cypriniformes</taxon>
        <taxon>Danionidae</taxon>
        <taxon>Danioninae</taxon>
        <taxon>Danionella</taxon>
    </lineage>
</organism>
<feature type="region of interest" description="Disordered" evidence="1">
    <location>
        <begin position="233"/>
        <end position="255"/>
    </location>
</feature>
<dbReference type="Proteomes" id="UP000316079">
    <property type="component" value="Unassembled WGS sequence"/>
</dbReference>
<comment type="caution">
    <text evidence="2">The sequence shown here is derived from an EMBL/GenBank/DDBJ whole genome shotgun (WGS) entry which is preliminary data.</text>
</comment>
<name>A0A553R973_9TELE</name>
<proteinExistence type="predicted"/>
<protein>
    <submittedName>
        <fullName evidence="2">Uncharacterized protein</fullName>
    </submittedName>
</protein>
<dbReference type="EMBL" id="SRMA01025147">
    <property type="protein sequence ID" value="TRY98740.1"/>
    <property type="molecule type" value="Genomic_DNA"/>
</dbReference>
<evidence type="ECO:0000313" key="2">
    <source>
        <dbReference type="EMBL" id="TRY98740.1"/>
    </source>
</evidence>
<reference evidence="2 3" key="1">
    <citation type="journal article" date="2019" name="Sci. Data">
        <title>Hybrid genome assembly and annotation of Danionella translucida.</title>
        <authorList>
            <person name="Kadobianskyi M."/>
            <person name="Schulze L."/>
            <person name="Schuelke M."/>
            <person name="Judkewitz B."/>
        </authorList>
    </citation>
    <scope>NUCLEOTIDE SEQUENCE [LARGE SCALE GENOMIC DNA]</scope>
    <source>
        <strain evidence="2 3">Bolton</strain>
    </source>
</reference>
<dbReference type="AlphaFoldDB" id="A0A553R973"/>